<dbReference type="PANTHER" id="PTHR38775">
    <property type="entry name" value="INNER MEMBRANE PROTEIN-RELATED"/>
    <property type="match status" value="1"/>
</dbReference>
<name>A0A7Z2T0U8_9VIBR</name>
<dbReference type="InterPro" id="IPR009525">
    <property type="entry name" value="DUF1145"/>
</dbReference>
<feature type="transmembrane region" description="Helical" evidence="1">
    <location>
        <begin position="30"/>
        <end position="57"/>
    </location>
</feature>
<organism evidence="2 3">
    <name type="scientific">Vibrio astriarenae</name>
    <dbReference type="NCBI Taxonomy" id="1481923"/>
    <lineage>
        <taxon>Bacteria</taxon>
        <taxon>Pseudomonadati</taxon>
        <taxon>Pseudomonadota</taxon>
        <taxon>Gammaproteobacteria</taxon>
        <taxon>Vibrionales</taxon>
        <taxon>Vibrionaceae</taxon>
        <taxon>Vibrio</taxon>
    </lineage>
</organism>
<dbReference type="KEGG" id="vas:GT360_00870"/>
<proteinExistence type="predicted"/>
<dbReference type="PANTHER" id="PTHR38775:SF1">
    <property type="entry name" value="INNER MEMBRANE PROTEIN"/>
    <property type="match status" value="1"/>
</dbReference>
<keyword evidence="1" id="KW-1133">Transmembrane helix</keyword>
<keyword evidence="3" id="KW-1185">Reference proteome</keyword>
<protein>
    <submittedName>
        <fullName evidence="2">DUF1145 domain-containing protein</fullName>
    </submittedName>
</protein>
<evidence type="ECO:0000313" key="3">
    <source>
        <dbReference type="Proteomes" id="UP000464262"/>
    </source>
</evidence>
<accession>A0A7Z2T0U8</accession>
<dbReference type="Pfam" id="PF06611">
    <property type="entry name" value="DUF1145"/>
    <property type="match status" value="1"/>
</dbReference>
<dbReference type="EMBL" id="CP047475">
    <property type="protein sequence ID" value="QIA62185.1"/>
    <property type="molecule type" value="Genomic_DNA"/>
</dbReference>
<gene>
    <name evidence="2" type="ORF">GT360_00870</name>
</gene>
<evidence type="ECO:0000313" key="2">
    <source>
        <dbReference type="EMBL" id="QIA62185.1"/>
    </source>
</evidence>
<sequence>MKWLILLAKGLFLAVWGVLLSNFFISYPKGVNIVLFVILGFMILMHAMQAAIFITAIRQRVALTFGDKLSLVVFGVVGLLGIKYKYADQMSDTSS</sequence>
<dbReference type="RefSeq" id="WP_164647094.1">
    <property type="nucleotide sequence ID" value="NZ_CP047475.1"/>
</dbReference>
<keyword evidence="1" id="KW-0812">Transmembrane</keyword>
<feature type="transmembrane region" description="Helical" evidence="1">
    <location>
        <begin position="69"/>
        <end position="87"/>
    </location>
</feature>
<evidence type="ECO:0000256" key="1">
    <source>
        <dbReference type="SAM" id="Phobius"/>
    </source>
</evidence>
<dbReference type="Proteomes" id="UP000464262">
    <property type="component" value="Chromosome 1"/>
</dbReference>
<dbReference type="AlphaFoldDB" id="A0A7Z2T0U8"/>
<keyword evidence="1" id="KW-0472">Membrane</keyword>
<reference evidence="2 3" key="1">
    <citation type="submission" date="2020-01" db="EMBL/GenBank/DDBJ databases">
        <title>Whole genome and functional gene identification of agarase of Vibrio HN897.</title>
        <authorList>
            <person name="Liu Y."/>
            <person name="Zhao Z."/>
        </authorList>
    </citation>
    <scope>NUCLEOTIDE SEQUENCE [LARGE SCALE GENOMIC DNA]</scope>
    <source>
        <strain evidence="2 3">HN897</strain>
    </source>
</reference>